<dbReference type="PANTHER" id="PTHR30543">
    <property type="entry name" value="CHROMATE REDUCTASE"/>
    <property type="match status" value="1"/>
</dbReference>
<dbReference type="STRING" id="216463.VC81_02025"/>
<organism evidence="2 3">
    <name type="scientific">Levilactobacillus spicheri</name>
    <dbReference type="NCBI Taxonomy" id="216463"/>
    <lineage>
        <taxon>Bacteria</taxon>
        <taxon>Bacillati</taxon>
        <taxon>Bacillota</taxon>
        <taxon>Bacilli</taxon>
        <taxon>Lactobacillales</taxon>
        <taxon>Lactobacillaceae</taxon>
        <taxon>Levilactobacillus</taxon>
    </lineage>
</organism>
<name>A0A0F3RUL5_9LACO</name>
<dbReference type="SUPFAM" id="SSF52218">
    <property type="entry name" value="Flavoproteins"/>
    <property type="match status" value="1"/>
</dbReference>
<sequence>MIKVLMMVGSLRQQSFNQVVAEQISKQLAQRDLTVTFADIATLPLMNQDIEFPAPAPVQQLRRQVEQADQLWIVTPEYNEMIPGGLKNALDWLSRPVEPGVFGAPEFVKGKPVMLTGAGGKKAARPGLAHLQALLTFMGLHVAPTIVGLQLPTSAFMTGHFELDPAQTTAITQQVEQVSFQD</sequence>
<dbReference type="EMBL" id="JZCR01000006">
    <property type="protein sequence ID" value="KJW13269.1"/>
    <property type="molecule type" value="Genomic_DNA"/>
</dbReference>
<dbReference type="AlphaFoldDB" id="A0A0F3RUL5"/>
<gene>
    <name evidence="2" type="ORF">VC81_02025</name>
</gene>
<dbReference type="GO" id="GO:0010181">
    <property type="term" value="F:FMN binding"/>
    <property type="evidence" value="ECO:0007669"/>
    <property type="project" value="TreeGrafter"/>
</dbReference>
<evidence type="ECO:0000313" key="2">
    <source>
        <dbReference type="EMBL" id="KJW13269.1"/>
    </source>
</evidence>
<dbReference type="RefSeq" id="WP_045806495.1">
    <property type="nucleotide sequence ID" value="NZ_JZCR01000006.1"/>
</dbReference>
<evidence type="ECO:0000259" key="1">
    <source>
        <dbReference type="Pfam" id="PF03358"/>
    </source>
</evidence>
<dbReference type="PANTHER" id="PTHR30543:SF21">
    <property type="entry name" value="NAD(P)H-DEPENDENT FMN REDUCTASE LOT6"/>
    <property type="match status" value="1"/>
</dbReference>
<dbReference type="Proteomes" id="UP000033491">
    <property type="component" value="Unassembled WGS sequence"/>
</dbReference>
<dbReference type="GO" id="GO:0005829">
    <property type="term" value="C:cytosol"/>
    <property type="evidence" value="ECO:0007669"/>
    <property type="project" value="TreeGrafter"/>
</dbReference>
<accession>A0A0F3RUL5</accession>
<dbReference type="Gene3D" id="3.40.50.360">
    <property type="match status" value="1"/>
</dbReference>
<dbReference type="InterPro" id="IPR005025">
    <property type="entry name" value="FMN_Rdtase-like_dom"/>
</dbReference>
<evidence type="ECO:0000313" key="3">
    <source>
        <dbReference type="Proteomes" id="UP000033491"/>
    </source>
</evidence>
<dbReference type="GO" id="GO:0016491">
    <property type="term" value="F:oxidoreductase activity"/>
    <property type="evidence" value="ECO:0007669"/>
    <property type="project" value="InterPro"/>
</dbReference>
<dbReference type="PATRIC" id="fig|216463.3.peg.2209"/>
<proteinExistence type="predicted"/>
<comment type="caution">
    <text evidence="2">The sequence shown here is derived from an EMBL/GenBank/DDBJ whole genome shotgun (WGS) entry which is preliminary data.</text>
</comment>
<dbReference type="InterPro" id="IPR050712">
    <property type="entry name" value="NAD(P)H-dep_reductase"/>
</dbReference>
<feature type="domain" description="NADPH-dependent FMN reductase-like" evidence="1">
    <location>
        <begin position="2"/>
        <end position="146"/>
    </location>
</feature>
<reference evidence="2 3" key="1">
    <citation type="submission" date="2015-03" db="EMBL/GenBank/DDBJ databases">
        <authorList>
            <person name="Zheng J."/>
            <person name="Ganezle M."/>
        </authorList>
    </citation>
    <scope>NUCLEOTIDE SEQUENCE [LARGE SCALE GENOMIC DNA]</scope>
    <source>
        <strain evidence="2 3">LP38</strain>
    </source>
</reference>
<dbReference type="Pfam" id="PF03358">
    <property type="entry name" value="FMN_red"/>
    <property type="match status" value="1"/>
</dbReference>
<dbReference type="InterPro" id="IPR029039">
    <property type="entry name" value="Flavoprotein-like_sf"/>
</dbReference>
<protein>
    <recommendedName>
        <fullName evidence="1">NADPH-dependent FMN reductase-like domain-containing protein</fullName>
    </recommendedName>
</protein>
<dbReference type="OrthoDB" id="9812295at2"/>